<evidence type="ECO:0000313" key="2">
    <source>
        <dbReference type="Proteomes" id="UP000318995"/>
    </source>
</evidence>
<accession>A0A5C5WA31</accession>
<keyword evidence="2" id="KW-1185">Reference proteome</keyword>
<dbReference type="OrthoDB" id="261771at2"/>
<dbReference type="EMBL" id="SJPH01000003">
    <property type="protein sequence ID" value="TWT46899.1"/>
    <property type="molecule type" value="Genomic_DNA"/>
</dbReference>
<reference evidence="1 2" key="1">
    <citation type="submission" date="2019-02" db="EMBL/GenBank/DDBJ databases">
        <title>Deep-cultivation of Planctomycetes and their phenomic and genomic characterization uncovers novel biology.</title>
        <authorList>
            <person name="Wiegand S."/>
            <person name="Jogler M."/>
            <person name="Boedeker C."/>
            <person name="Pinto D."/>
            <person name="Vollmers J."/>
            <person name="Rivas-Marin E."/>
            <person name="Kohn T."/>
            <person name="Peeters S.H."/>
            <person name="Heuer A."/>
            <person name="Rast P."/>
            <person name="Oberbeckmann S."/>
            <person name="Bunk B."/>
            <person name="Jeske O."/>
            <person name="Meyerdierks A."/>
            <person name="Storesund J.E."/>
            <person name="Kallscheuer N."/>
            <person name="Luecker S."/>
            <person name="Lage O.M."/>
            <person name="Pohl T."/>
            <person name="Merkel B.J."/>
            <person name="Hornburger P."/>
            <person name="Mueller R.-W."/>
            <person name="Bruemmer F."/>
            <person name="Labrenz M."/>
            <person name="Spormann A.M."/>
            <person name="Op Den Camp H."/>
            <person name="Overmann J."/>
            <person name="Amann R."/>
            <person name="Jetten M.S.M."/>
            <person name="Mascher T."/>
            <person name="Medema M.H."/>
            <person name="Devos D.P."/>
            <person name="Kaster A.-K."/>
            <person name="Ovreas L."/>
            <person name="Rohde M."/>
            <person name="Galperin M.Y."/>
            <person name="Jogler C."/>
        </authorList>
    </citation>
    <scope>NUCLEOTIDE SEQUENCE [LARGE SCALE GENOMIC DNA]</scope>
    <source>
        <strain evidence="1 2">Pla111</strain>
    </source>
</reference>
<dbReference type="RefSeq" id="WP_146573766.1">
    <property type="nucleotide sequence ID" value="NZ_SJPH01000003.1"/>
</dbReference>
<dbReference type="Proteomes" id="UP000318995">
    <property type="component" value="Unassembled WGS sequence"/>
</dbReference>
<dbReference type="SUPFAM" id="SSF49344">
    <property type="entry name" value="CBD9-like"/>
    <property type="match status" value="1"/>
</dbReference>
<dbReference type="CDD" id="cd00241">
    <property type="entry name" value="DOMON_like"/>
    <property type="match status" value="1"/>
</dbReference>
<comment type="caution">
    <text evidence="1">The sequence shown here is derived from an EMBL/GenBank/DDBJ whole genome shotgun (WGS) entry which is preliminary data.</text>
</comment>
<dbReference type="Gene3D" id="2.60.40.1190">
    <property type="match status" value="1"/>
</dbReference>
<gene>
    <name evidence="1" type="ORF">Pla111_20010</name>
</gene>
<sequence length="229" mass="25508">MAENPTLNTLLPPRYLFQFAVPVARREPIWSAGGTKLDEACQLPDLAALDRETPSSERRFADVRLAWAPEGVAMTVVVKEKQKPVWCRETRFDESDGLQVWIDTRATHSLHRATKFCHRFGFTPAGGGRGDAEPVADQLLINRARENARPVKPRELQVRSKVTKDGYQMAVFMPAVSLGGYDPAQYPRLGFNYAVVDRELGVQTFASGIGMPFDEDPSCWATLELTAKA</sequence>
<proteinExistence type="predicted"/>
<evidence type="ECO:0008006" key="3">
    <source>
        <dbReference type="Google" id="ProtNLM"/>
    </source>
</evidence>
<dbReference type="AlphaFoldDB" id="A0A5C5WA31"/>
<organism evidence="1 2">
    <name type="scientific">Botrimarina hoheduenensis</name>
    <dbReference type="NCBI Taxonomy" id="2528000"/>
    <lineage>
        <taxon>Bacteria</taxon>
        <taxon>Pseudomonadati</taxon>
        <taxon>Planctomycetota</taxon>
        <taxon>Planctomycetia</taxon>
        <taxon>Pirellulales</taxon>
        <taxon>Lacipirellulaceae</taxon>
        <taxon>Botrimarina</taxon>
    </lineage>
</organism>
<protein>
    <recommendedName>
        <fullName evidence="3">Carbohydrate-binding domain-containing protein</fullName>
    </recommendedName>
</protein>
<name>A0A5C5WA31_9BACT</name>
<evidence type="ECO:0000313" key="1">
    <source>
        <dbReference type="EMBL" id="TWT46899.1"/>
    </source>
</evidence>